<feature type="domain" description="Histidine kinase" evidence="17">
    <location>
        <begin position="419"/>
        <end position="615"/>
    </location>
</feature>
<dbReference type="PIRSF" id="PIRSF003167">
    <property type="entry name" value="STHK_NarX/NarQ"/>
    <property type="match status" value="1"/>
</dbReference>
<keyword evidence="10 14" id="KW-0067">ATP-binding</keyword>
<dbReference type="PROSITE" id="PS50885">
    <property type="entry name" value="HAMP"/>
    <property type="match status" value="1"/>
</dbReference>
<reference evidence="19 20" key="1">
    <citation type="submission" date="2019-09" db="EMBL/GenBank/DDBJ databases">
        <title>H2 Metabolism Revealed by Metagenomic Analysis in Subglacial Sediment of East Antarctica.</title>
        <authorList>
            <person name="Yang Z."/>
            <person name="Zhang Y."/>
            <person name="Lv Y."/>
            <person name="Yan W."/>
            <person name="Xiao X."/>
            <person name="Sun B."/>
            <person name="Ma H."/>
        </authorList>
    </citation>
    <scope>NUCLEOTIDE SEQUENCE [LARGE SCALE GENOMIC DNA]</scope>
    <source>
        <strain evidence="19">Bin2_2</strain>
    </source>
</reference>
<dbReference type="InterPro" id="IPR042295">
    <property type="entry name" value="NarX-like_N_sf"/>
</dbReference>
<dbReference type="SUPFAM" id="SSF55874">
    <property type="entry name" value="ATPase domain of HSP90 chaperone/DNA topoisomerase II/histidine kinase"/>
    <property type="match status" value="1"/>
</dbReference>
<gene>
    <name evidence="19" type="ORF">GZ085_04755</name>
</gene>
<evidence type="ECO:0000256" key="6">
    <source>
        <dbReference type="ARBA" id="ARBA00022679"/>
    </source>
</evidence>
<dbReference type="EC" id="2.7.13.3" evidence="14"/>
<evidence type="ECO:0000256" key="10">
    <source>
        <dbReference type="ARBA" id="ARBA00022840"/>
    </source>
</evidence>
<evidence type="ECO:0000256" key="2">
    <source>
        <dbReference type="ARBA" id="ARBA00004429"/>
    </source>
</evidence>
<keyword evidence="3 14" id="KW-1003">Cell membrane</keyword>
<dbReference type="SMART" id="SM00387">
    <property type="entry name" value="HATPase_c"/>
    <property type="match status" value="1"/>
</dbReference>
<dbReference type="Gene3D" id="1.20.5.1930">
    <property type="match status" value="1"/>
</dbReference>
<dbReference type="Proteomes" id="UP000483432">
    <property type="component" value="Unassembled WGS sequence"/>
</dbReference>
<keyword evidence="9 14" id="KW-0418">Kinase</keyword>
<evidence type="ECO:0000256" key="5">
    <source>
        <dbReference type="ARBA" id="ARBA00022553"/>
    </source>
</evidence>
<evidence type="ECO:0000256" key="4">
    <source>
        <dbReference type="ARBA" id="ARBA00022519"/>
    </source>
</evidence>
<dbReference type="Gene3D" id="1.20.120.960">
    <property type="entry name" value="Histidine kinase NarX, sensor domain"/>
    <property type="match status" value="1"/>
</dbReference>
<evidence type="ECO:0000256" key="13">
    <source>
        <dbReference type="ARBA" id="ARBA00023136"/>
    </source>
</evidence>
<evidence type="ECO:0000313" key="20">
    <source>
        <dbReference type="Proteomes" id="UP000483432"/>
    </source>
</evidence>
<evidence type="ECO:0000256" key="15">
    <source>
        <dbReference type="SAM" id="Coils"/>
    </source>
</evidence>
<dbReference type="PANTHER" id="PTHR24421">
    <property type="entry name" value="NITRATE/NITRITE SENSOR PROTEIN NARX-RELATED"/>
    <property type="match status" value="1"/>
</dbReference>
<evidence type="ECO:0000256" key="3">
    <source>
        <dbReference type="ARBA" id="ARBA00022475"/>
    </source>
</evidence>
<keyword evidence="12 14" id="KW-0902">Two-component regulatory system</keyword>
<dbReference type="InterPro" id="IPR005467">
    <property type="entry name" value="His_kinase_dom"/>
</dbReference>
<evidence type="ECO:0000256" key="12">
    <source>
        <dbReference type="ARBA" id="ARBA00023012"/>
    </source>
</evidence>
<dbReference type="SUPFAM" id="SSF158472">
    <property type="entry name" value="HAMP domain-like"/>
    <property type="match status" value="1"/>
</dbReference>
<dbReference type="InterPro" id="IPR050482">
    <property type="entry name" value="Sensor_HK_TwoCompSys"/>
</dbReference>
<feature type="transmembrane region" description="Helical" evidence="16">
    <location>
        <begin position="168"/>
        <end position="191"/>
    </location>
</feature>
<dbReference type="Gene3D" id="3.30.450.40">
    <property type="match status" value="1"/>
</dbReference>
<dbReference type="GO" id="GO:0005886">
    <property type="term" value="C:plasma membrane"/>
    <property type="evidence" value="ECO:0007669"/>
    <property type="project" value="UniProtKB-SubCell"/>
</dbReference>
<feature type="coiled-coil region" evidence="15">
    <location>
        <begin position="237"/>
        <end position="264"/>
    </location>
</feature>
<dbReference type="InterPro" id="IPR003660">
    <property type="entry name" value="HAMP_dom"/>
</dbReference>
<dbReference type="InterPro" id="IPR036890">
    <property type="entry name" value="HATPase_C_sf"/>
</dbReference>
<evidence type="ECO:0000256" key="1">
    <source>
        <dbReference type="ARBA" id="ARBA00000085"/>
    </source>
</evidence>
<evidence type="ECO:0000256" key="11">
    <source>
        <dbReference type="ARBA" id="ARBA00022989"/>
    </source>
</evidence>
<dbReference type="Pfam" id="PF07730">
    <property type="entry name" value="HisKA_3"/>
    <property type="match status" value="1"/>
</dbReference>
<dbReference type="SMART" id="SM00304">
    <property type="entry name" value="HAMP"/>
    <property type="match status" value="1"/>
</dbReference>
<dbReference type="SUPFAM" id="SSF55781">
    <property type="entry name" value="GAF domain-like"/>
    <property type="match status" value="1"/>
</dbReference>
<dbReference type="AlphaFoldDB" id="A0A7C9K0N7"/>
<name>A0A7C9K0N7_9PROT</name>
<dbReference type="CDD" id="cd06225">
    <property type="entry name" value="HAMP"/>
    <property type="match status" value="1"/>
</dbReference>
<dbReference type="Gene3D" id="3.30.565.10">
    <property type="entry name" value="Histidine kinase-like ATPase, C-terminal domain"/>
    <property type="match status" value="1"/>
</dbReference>
<comment type="caution">
    <text evidence="19">The sequence shown here is derived from an EMBL/GenBank/DDBJ whole genome shotgun (WGS) entry which is preliminary data.</text>
</comment>
<dbReference type="CDD" id="cd19408">
    <property type="entry name" value="NarX_NarQ_sensor"/>
    <property type="match status" value="1"/>
</dbReference>
<protein>
    <recommendedName>
        <fullName evidence="14">Sensor protein</fullName>
        <ecNumber evidence="14">2.7.13.3</ecNumber>
    </recommendedName>
</protein>
<dbReference type="Pfam" id="PF00672">
    <property type="entry name" value="HAMP"/>
    <property type="match status" value="1"/>
</dbReference>
<keyword evidence="8 14" id="KW-0547">Nucleotide-binding</keyword>
<keyword evidence="4 14" id="KW-0997">Cell inner membrane</keyword>
<proteinExistence type="predicted"/>
<comment type="subcellular location">
    <subcellularLocation>
        <location evidence="2">Cell inner membrane</location>
        <topology evidence="2">Multi-pass membrane protein</topology>
    </subcellularLocation>
</comment>
<dbReference type="Pfam" id="PF13675">
    <property type="entry name" value="PilJ"/>
    <property type="match status" value="1"/>
</dbReference>
<dbReference type="InterPro" id="IPR029095">
    <property type="entry name" value="NarX-like_N"/>
</dbReference>
<evidence type="ECO:0000256" key="7">
    <source>
        <dbReference type="ARBA" id="ARBA00022692"/>
    </source>
</evidence>
<keyword evidence="7 16" id="KW-0812">Transmembrane</keyword>
<keyword evidence="5" id="KW-0597">Phosphoprotein</keyword>
<evidence type="ECO:0000259" key="18">
    <source>
        <dbReference type="PROSITE" id="PS50885"/>
    </source>
</evidence>
<sequence>MNAKRGFLQHSLLLKLGGALALIACLAILGMASSGIIAESVQGSGEVINLAGSLRMQAYKMTNLAQLSQRGSRSEQLRKEVEGFERKLADTRISALLPIQTETPLTQSYARVQMRWQQIKPVFLLGIEEGALKPEVIAVLADDIESFVVDINDLVKQIEQDTEAKIRVLRMVLGAALLMTLLVGALTLILARNDLILPLRDLLSFAANVGRGNLAIRTEHTGSDELGRLGQAFNIMAEDLSRLYQNLEGRVAEKTAELTIANRSLELLYHSIARLYNGPVAHDTYAILLKDLENVLGVGHGLACLVETGEDKAQVIATTLQPGKGDADMCGLMSCDECLSHPNLVVHLMTDGRRILTLPLKDAENHYGVLQLEMPPNKELAHWQTQLLEALSRHIGIAIGTARRAEQGRRLSLLEERAALARELHDSLAQSLAYMKIQVSRLKPLIDNPQRSGEAKEVLEELRDGLNSAYRQLRELLTTFRLRIDGEGLASALGNTVAEFTNRSTVAITLDVHLAGSALTPNEEIHALQIVREALSNVLNHAQARHAHVSVNCDSDGSVTAIVSDDGIGIHEVAGTHHYGMAIMEERARNLEGQLSVENLPDVGTRVTLRFTPSTRRSATIPIHSIHADLNP</sequence>
<organism evidence="19 20">
    <name type="scientific">Sulfuriferula multivorans</name>
    <dbReference type="NCBI Taxonomy" id="1559896"/>
    <lineage>
        <taxon>Bacteria</taxon>
        <taxon>Pseudomonadati</taxon>
        <taxon>Pseudomonadota</taxon>
        <taxon>Betaproteobacteria</taxon>
        <taxon>Nitrosomonadales</taxon>
        <taxon>Sulfuricellaceae</taxon>
        <taxon>Sulfuriferula</taxon>
    </lineage>
</organism>
<keyword evidence="11 16" id="KW-1133">Transmembrane helix</keyword>
<evidence type="ECO:0000256" key="14">
    <source>
        <dbReference type="PIRNR" id="PIRNR003167"/>
    </source>
</evidence>
<dbReference type="CDD" id="cd16917">
    <property type="entry name" value="HATPase_UhpB-NarQ-NarX-like"/>
    <property type="match status" value="1"/>
</dbReference>
<evidence type="ECO:0000256" key="9">
    <source>
        <dbReference type="ARBA" id="ARBA00022777"/>
    </source>
</evidence>
<keyword evidence="15" id="KW-0175">Coiled coil</keyword>
<dbReference type="InterPro" id="IPR029016">
    <property type="entry name" value="GAF-like_dom_sf"/>
</dbReference>
<dbReference type="GO" id="GO:0046983">
    <property type="term" value="F:protein dimerization activity"/>
    <property type="evidence" value="ECO:0007669"/>
    <property type="project" value="UniProtKB-UniRule"/>
</dbReference>
<dbReference type="InterPro" id="IPR003594">
    <property type="entry name" value="HATPase_dom"/>
</dbReference>
<dbReference type="GO" id="GO:0000155">
    <property type="term" value="F:phosphorelay sensor kinase activity"/>
    <property type="evidence" value="ECO:0007669"/>
    <property type="project" value="UniProtKB-UniRule"/>
</dbReference>
<comment type="catalytic activity">
    <reaction evidence="1 14">
        <text>ATP + protein L-histidine = ADP + protein N-phospho-L-histidine.</text>
        <dbReference type="EC" id="2.7.13.3"/>
    </reaction>
</comment>
<dbReference type="Gene3D" id="1.10.8.500">
    <property type="entry name" value="HAMP domain in histidine kinase"/>
    <property type="match status" value="1"/>
</dbReference>
<dbReference type="PANTHER" id="PTHR24421:SF10">
    <property type="entry name" value="NITRATE_NITRITE SENSOR PROTEIN NARQ"/>
    <property type="match status" value="1"/>
</dbReference>
<dbReference type="PROSITE" id="PS50109">
    <property type="entry name" value="HIS_KIN"/>
    <property type="match status" value="1"/>
</dbReference>
<accession>A0A7C9K0N7</accession>
<evidence type="ECO:0000259" key="17">
    <source>
        <dbReference type="PROSITE" id="PS50109"/>
    </source>
</evidence>
<dbReference type="InterPro" id="IPR016380">
    <property type="entry name" value="Sig_transdc_His_kin_NarX/NarQ"/>
</dbReference>
<evidence type="ECO:0000256" key="8">
    <source>
        <dbReference type="ARBA" id="ARBA00022741"/>
    </source>
</evidence>
<dbReference type="GO" id="GO:0005524">
    <property type="term" value="F:ATP binding"/>
    <property type="evidence" value="ECO:0007669"/>
    <property type="project" value="UniProtKB-UniRule"/>
</dbReference>
<keyword evidence="6 14" id="KW-0808">Transferase</keyword>
<evidence type="ECO:0000313" key="19">
    <source>
        <dbReference type="EMBL" id="NDP47699.1"/>
    </source>
</evidence>
<dbReference type="InterPro" id="IPR011712">
    <property type="entry name" value="Sig_transdc_His_kin_sub3_dim/P"/>
</dbReference>
<feature type="domain" description="HAMP" evidence="18">
    <location>
        <begin position="193"/>
        <end position="245"/>
    </location>
</feature>
<keyword evidence="13 14" id="KW-0472">Membrane</keyword>
<dbReference type="EMBL" id="JAAFGW010000049">
    <property type="protein sequence ID" value="NDP47699.1"/>
    <property type="molecule type" value="Genomic_DNA"/>
</dbReference>
<dbReference type="Pfam" id="PF02518">
    <property type="entry name" value="HATPase_c"/>
    <property type="match status" value="1"/>
</dbReference>
<evidence type="ECO:0000256" key="16">
    <source>
        <dbReference type="SAM" id="Phobius"/>
    </source>
</evidence>